<keyword evidence="3" id="KW-1185">Reference proteome</keyword>
<dbReference type="InterPro" id="IPR036165">
    <property type="entry name" value="YefM-like_sf"/>
</dbReference>
<protein>
    <recommendedName>
        <fullName evidence="4">Phd-YefM</fullName>
    </recommendedName>
</protein>
<evidence type="ECO:0000256" key="1">
    <source>
        <dbReference type="ARBA" id="ARBA00009981"/>
    </source>
</evidence>
<sequence length="97" mass="10957">MAGLLDRVEEAVSVTAMARGFSAKLREVSSRETERLLVFKDNQPAAVILNVQAYQEMLDELEDLRVEATARDRVARFDEGDALSHEAMRARFSQKDD</sequence>
<dbReference type="EMBL" id="CP151919">
    <property type="protein sequence ID" value="XAD55060.1"/>
    <property type="molecule type" value="Genomic_DNA"/>
</dbReference>
<evidence type="ECO:0008006" key="4">
    <source>
        <dbReference type="Google" id="ProtNLM"/>
    </source>
</evidence>
<gene>
    <name evidence="2" type="ORF">AAGT95_03525</name>
</gene>
<comment type="similarity">
    <text evidence="1">Belongs to the phD/YefM antitoxin family.</text>
</comment>
<evidence type="ECO:0000313" key="2">
    <source>
        <dbReference type="EMBL" id="XAD55060.1"/>
    </source>
</evidence>
<accession>A0ABZ3CV40</accession>
<dbReference type="SUPFAM" id="SSF143120">
    <property type="entry name" value="YefM-like"/>
    <property type="match status" value="1"/>
</dbReference>
<organism evidence="2 3">
    <name type="scientific">Salinicola lusitanus</name>
    <dbReference type="NCBI Taxonomy" id="1949085"/>
    <lineage>
        <taxon>Bacteria</taxon>
        <taxon>Pseudomonadati</taxon>
        <taxon>Pseudomonadota</taxon>
        <taxon>Gammaproteobacteria</taxon>
        <taxon>Oceanospirillales</taxon>
        <taxon>Halomonadaceae</taxon>
        <taxon>Salinicola</taxon>
    </lineage>
</organism>
<evidence type="ECO:0000313" key="3">
    <source>
        <dbReference type="Proteomes" id="UP001453229"/>
    </source>
</evidence>
<dbReference type="Proteomes" id="UP001453229">
    <property type="component" value="Chromosome"/>
</dbReference>
<name>A0ABZ3CV40_9GAMM</name>
<reference evidence="2 3" key="1">
    <citation type="submission" date="2024-04" db="EMBL/GenBank/DDBJ databases">
        <title>Salinicola lusitanus LLJ914,a marine bacterium isolated from the Okinawa Trough.</title>
        <authorList>
            <person name="Li J."/>
        </authorList>
    </citation>
    <scope>NUCLEOTIDE SEQUENCE [LARGE SCALE GENOMIC DNA]</scope>
    <source>
        <strain evidence="2 3">LLJ914</strain>
    </source>
</reference>
<proteinExistence type="inferred from homology"/>
<dbReference type="RefSeq" id="WP_342595566.1">
    <property type="nucleotide sequence ID" value="NZ_CP151919.1"/>
</dbReference>